<dbReference type="GO" id="GO:0016787">
    <property type="term" value="F:hydrolase activity"/>
    <property type="evidence" value="ECO:0007669"/>
    <property type="project" value="UniProtKB-KW"/>
</dbReference>
<accession>G4R657</accession>
<dbReference type="Pfam" id="PF21986">
    <property type="entry name" value="AH_C"/>
    <property type="match status" value="1"/>
</dbReference>
<protein>
    <submittedName>
        <fullName evidence="2">Allophanate hydrolase</fullName>
    </submittedName>
</protein>
<reference evidence="2 3" key="1">
    <citation type="journal article" date="2012" name="J. Bacteriol.">
        <title>Complete genome sequence of Pelagibacterium halotolerans B2T.</title>
        <authorList>
            <person name="Huo Y.Y."/>
            <person name="Cheng H."/>
            <person name="Han X.F."/>
            <person name="Jiang X.W."/>
            <person name="Sun C."/>
            <person name="Zhang X.Q."/>
            <person name="Zhu X.F."/>
            <person name="Liu Y.F."/>
            <person name="Li P.F."/>
            <person name="Ni P.X."/>
            <person name="Wu M."/>
        </authorList>
    </citation>
    <scope>NUCLEOTIDE SEQUENCE [LARGE SCALE GENOMIC DNA]</scope>
    <source>
        <strain evidence="3">DSM 22347 / JCM 15775 / CGMCC 1.7692 / B2</strain>
    </source>
</reference>
<dbReference type="EMBL" id="CP003075">
    <property type="protein sequence ID" value="AEQ52150.1"/>
    <property type="molecule type" value="Genomic_DNA"/>
</dbReference>
<dbReference type="KEGG" id="phl:KKY_2141"/>
<dbReference type="Proteomes" id="UP000008850">
    <property type="component" value="Chromosome"/>
</dbReference>
<dbReference type="HOGENOM" id="CLU_125594_0_0_5"/>
<sequence>MVPMIPNSSQTVDLAVVGAHLRGMPLNRELTERGAVFLRECRTAPCYKLFALPGTVPPKPGLLRVRDGEGSPIVVEVWRLKVSAFGSFVAAIPAPMGIGVARLDDGTEVKGFIAEPLALDGALDITAFGGWRNYVASLAAAQGA</sequence>
<name>G4R657_PELHB</name>
<dbReference type="eggNOG" id="COG0154">
    <property type="taxonomic scope" value="Bacteria"/>
</dbReference>
<dbReference type="InterPro" id="IPR053844">
    <property type="entry name" value="AH_C"/>
</dbReference>
<proteinExistence type="predicted"/>
<dbReference type="Gene3D" id="3.10.490.10">
    <property type="entry name" value="Gamma-glutamyl cyclotransferase-like"/>
    <property type="match status" value="1"/>
</dbReference>
<feature type="domain" description="Allophanate hydrolase C-terminal" evidence="1">
    <location>
        <begin position="12"/>
        <end position="136"/>
    </location>
</feature>
<dbReference type="STRING" id="1082931.KKY_2141"/>
<evidence type="ECO:0000313" key="3">
    <source>
        <dbReference type="Proteomes" id="UP000008850"/>
    </source>
</evidence>
<dbReference type="AlphaFoldDB" id="G4R657"/>
<keyword evidence="2" id="KW-0378">Hydrolase</keyword>
<evidence type="ECO:0000259" key="1">
    <source>
        <dbReference type="Pfam" id="PF21986"/>
    </source>
</evidence>
<evidence type="ECO:0000313" key="2">
    <source>
        <dbReference type="EMBL" id="AEQ52150.1"/>
    </source>
</evidence>
<dbReference type="PATRIC" id="fig|1082931.4.peg.2109"/>
<organism evidence="2 3">
    <name type="scientific">Pelagibacterium halotolerans (strain DSM 22347 / JCM 15775 / CGMCC 1.7692 / B2)</name>
    <dbReference type="NCBI Taxonomy" id="1082931"/>
    <lineage>
        <taxon>Bacteria</taxon>
        <taxon>Pseudomonadati</taxon>
        <taxon>Pseudomonadota</taxon>
        <taxon>Alphaproteobacteria</taxon>
        <taxon>Hyphomicrobiales</taxon>
        <taxon>Devosiaceae</taxon>
        <taxon>Pelagibacterium</taxon>
    </lineage>
</organism>
<keyword evidence="3" id="KW-1185">Reference proteome</keyword>
<gene>
    <name evidence="2" type="ordered locus">KKY_2141</name>
</gene>